<dbReference type="InterPro" id="IPR001851">
    <property type="entry name" value="ABC_transp_permease"/>
</dbReference>
<evidence type="ECO:0000313" key="13">
    <source>
        <dbReference type="Proteomes" id="UP000092582"/>
    </source>
</evidence>
<evidence type="ECO:0000256" key="10">
    <source>
        <dbReference type="ARBA" id="ARBA00035686"/>
    </source>
</evidence>
<feature type="transmembrane region" description="Helical" evidence="11">
    <location>
        <begin position="144"/>
        <end position="163"/>
    </location>
</feature>
<feature type="transmembrane region" description="Helical" evidence="11">
    <location>
        <begin position="91"/>
        <end position="111"/>
    </location>
</feature>
<comment type="subcellular location">
    <subcellularLocation>
        <location evidence="1">Cell membrane</location>
        <topology evidence="1">Multi-pass membrane protein</topology>
    </subcellularLocation>
</comment>
<accession>A0A1B1BNP6</accession>
<dbReference type="PATRIC" id="fig|670052.7.peg.3360"/>
<dbReference type="PANTHER" id="PTHR32196">
    <property type="entry name" value="ABC TRANSPORTER PERMEASE PROTEIN YPHD-RELATED-RELATED"/>
    <property type="match status" value="1"/>
</dbReference>
<sequence>MTTPTSAPPPAGPEDTAPPTETVRLAAVAADLQDERLIQPHGLGGTLRAFGKRVRSGDIGSLPVVIGLIVIWVAFSLLNPNFLSSTNLVNLTLQCAAVGTISIGIVLVLLLGEIDLSVGSVSGLSAAILAVSFVNLGWPLPVSLLASLLTGVVIGLLYGFLYTRFGVPSFVITLAGLLGFLGLQLWVLGSTGSINIPFDSWIVQFAQQSFLPDWLSYVLVVLTALAYAAQLFVTANRRAAAGLSAVPATSIAVRSVFLLLVLGVPTWYLNQTRGVGAMFLLFLVLVVVMNFFLTRTKWGRSVYAVGGNVEAARRSGINVTGVYLSVFMLCSTFAALGGLLAAGRLAAANQGSGGGDTNLNAIAAAVIGGASLFGGRGSAFSALLGILVIQSISSGLTLLNLDSSIRYMITGAVLLLAVIVDSLSRRTRVSHGRA</sequence>
<feature type="transmembrane region" description="Helical" evidence="11">
    <location>
        <begin position="59"/>
        <end position="79"/>
    </location>
</feature>
<keyword evidence="4" id="KW-0997">Cell inner membrane</keyword>
<feature type="transmembrane region" description="Helical" evidence="11">
    <location>
        <begin position="359"/>
        <end position="375"/>
    </location>
</feature>
<feature type="transmembrane region" description="Helical" evidence="11">
    <location>
        <begin position="118"/>
        <end position="138"/>
    </location>
</feature>
<dbReference type="EMBL" id="CP016282">
    <property type="protein sequence ID" value="ANP74194.1"/>
    <property type="molecule type" value="Genomic_DNA"/>
</dbReference>
<keyword evidence="5" id="KW-0762">Sugar transport</keyword>
<evidence type="ECO:0000256" key="4">
    <source>
        <dbReference type="ARBA" id="ARBA00022519"/>
    </source>
</evidence>
<evidence type="ECO:0000256" key="3">
    <source>
        <dbReference type="ARBA" id="ARBA00022475"/>
    </source>
</evidence>
<keyword evidence="8 11" id="KW-0472">Membrane</keyword>
<keyword evidence="3" id="KW-1003">Cell membrane</keyword>
<dbReference type="OrthoDB" id="3468954at2"/>
<keyword evidence="7 11" id="KW-1133">Transmembrane helix</keyword>
<evidence type="ECO:0000256" key="7">
    <source>
        <dbReference type="ARBA" id="ARBA00022989"/>
    </source>
</evidence>
<dbReference type="Proteomes" id="UP000092582">
    <property type="component" value="Chromosome 1"/>
</dbReference>
<dbReference type="GO" id="GO:0005886">
    <property type="term" value="C:plasma membrane"/>
    <property type="evidence" value="ECO:0007669"/>
    <property type="project" value="UniProtKB-SubCell"/>
</dbReference>
<evidence type="ECO:0000256" key="5">
    <source>
        <dbReference type="ARBA" id="ARBA00022597"/>
    </source>
</evidence>
<evidence type="ECO:0000256" key="1">
    <source>
        <dbReference type="ARBA" id="ARBA00004651"/>
    </source>
</evidence>
<dbReference type="GO" id="GO:0022857">
    <property type="term" value="F:transmembrane transporter activity"/>
    <property type="evidence" value="ECO:0007669"/>
    <property type="project" value="InterPro"/>
</dbReference>
<evidence type="ECO:0000256" key="2">
    <source>
        <dbReference type="ARBA" id="ARBA00022448"/>
    </source>
</evidence>
<reference evidence="12 13" key="1">
    <citation type="submission" date="2016-06" db="EMBL/GenBank/DDBJ databases">
        <title>Genome sequencing of Cryobacterium arcticum PAMC 27867.</title>
        <authorList>
            <person name="Lee J."/>
            <person name="Kim O.-S."/>
        </authorList>
    </citation>
    <scope>NUCLEOTIDE SEQUENCE [LARGE SCALE GENOMIC DNA]</scope>
    <source>
        <strain evidence="12 13">PAMC 27867</strain>
    </source>
</reference>
<comment type="function">
    <text evidence="9">Part of the binding-protein-dependent transport system for D-xylose. Probably responsible for the translocation of the substrate across the membrane.</text>
</comment>
<evidence type="ECO:0000256" key="11">
    <source>
        <dbReference type="SAM" id="Phobius"/>
    </source>
</evidence>
<evidence type="ECO:0000256" key="6">
    <source>
        <dbReference type="ARBA" id="ARBA00022692"/>
    </source>
</evidence>
<feature type="transmembrane region" description="Helical" evidence="11">
    <location>
        <begin position="405"/>
        <end position="423"/>
    </location>
</feature>
<keyword evidence="6 11" id="KW-0812">Transmembrane</keyword>
<dbReference type="Pfam" id="PF02653">
    <property type="entry name" value="BPD_transp_2"/>
    <property type="match status" value="1"/>
</dbReference>
<feature type="transmembrane region" description="Helical" evidence="11">
    <location>
        <begin position="322"/>
        <end position="347"/>
    </location>
</feature>
<dbReference type="CDD" id="cd06579">
    <property type="entry name" value="TM_PBP1_transp_AraH_like"/>
    <property type="match status" value="1"/>
</dbReference>
<protein>
    <recommendedName>
        <fullName evidence="10">Xylose transport system permease protein XylH</fullName>
    </recommendedName>
</protein>
<keyword evidence="2" id="KW-0813">Transport</keyword>
<evidence type="ECO:0000313" key="12">
    <source>
        <dbReference type="EMBL" id="ANP74194.1"/>
    </source>
</evidence>
<dbReference type="KEGG" id="cart:PA27867_3265"/>
<dbReference type="PANTHER" id="PTHR32196:SF32">
    <property type="entry name" value="XYLOSE TRANSPORT SYSTEM PERMEASE PROTEIN XYLH"/>
    <property type="match status" value="1"/>
</dbReference>
<name>A0A1B1BNP6_9MICO</name>
<organism evidence="12 13">
    <name type="scientific">Cryobacterium arcticum</name>
    <dbReference type="NCBI Taxonomy" id="670052"/>
    <lineage>
        <taxon>Bacteria</taxon>
        <taxon>Bacillati</taxon>
        <taxon>Actinomycetota</taxon>
        <taxon>Actinomycetes</taxon>
        <taxon>Micrococcales</taxon>
        <taxon>Microbacteriaceae</taxon>
        <taxon>Cryobacterium</taxon>
    </lineage>
</organism>
<dbReference type="STRING" id="670052.PA27867_3265"/>
<evidence type="ECO:0000256" key="8">
    <source>
        <dbReference type="ARBA" id="ARBA00023136"/>
    </source>
</evidence>
<dbReference type="RefSeq" id="WP_084021250.1">
    <property type="nucleotide sequence ID" value="NZ_CP016282.1"/>
</dbReference>
<gene>
    <name evidence="12" type="ORF">PA27867_3265</name>
</gene>
<dbReference type="AlphaFoldDB" id="A0A1B1BNP6"/>
<feature type="transmembrane region" description="Helical" evidence="11">
    <location>
        <begin position="170"/>
        <end position="194"/>
    </location>
</feature>
<proteinExistence type="predicted"/>
<feature type="transmembrane region" description="Helical" evidence="11">
    <location>
        <begin position="245"/>
        <end position="268"/>
    </location>
</feature>
<keyword evidence="13" id="KW-1185">Reference proteome</keyword>
<evidence type="ECO:0000256" key="9">
    <source>
        <dbReference type="ARBA" id="ARBA00035611"/>
    </source>
</evidence>
<feature type="transmembrane region" description="Helical" evidence="11">
    <location>
        <begin position="274"/>
        <end position="293"/>
    </location>
</feature>
<feature type="transmembrane region" description="Helical" evidence="11">
    <location>
        <begin position="382"/>
        <end position="399"/>
    </location>
</feature>
<feature type="transmembrane region" description="Helical" evidence="11">
    <location>
        <begin position="214"/>
        <end position="233"/>
    </location>
</feature>